<evidence type="ECO:0000313" key="2">
    <source>
        <dbReference type="Proteomes" id="UP001528823"/>
    </source>
</evidence>
<dbReference type="EMBL" id="JAPMOU010000003">
    <property type="protein sequence ID" value="MDE1461052.1"/>
    <property type="molecule type" value="Genomic_DNA"/>
</dbReference>
<evidence type="ECO:0000313" key="1">
    <source>
        <dbReference type="EMBL" id="MDE1461052.1"/>
    </source>
</evidence>
<dbReference type="RefSeq" id="WP_274687421.1">
    <property type="nucleotide sequence ID" value="NZ_JAPMOU010000003.1"/>
</dbReference>
<dbReference type="Proteomes" id="UP001528823">
    <property type="component" value="Unassembled WGS sequence"/>
</dbReference>
<organism evidence="1 2">
    <name type="scientific">Spartinivicinus poritis</name>
    <dbReference type="NCBI Taxonomy" id="2994640"/>
    <lineage>
        <taxon>Bacteria</taxon>
        <taxon>Pseudomonadati</taxon>
        <taxon>Pseudomonadota</taxon>
        <taxon>Gammaproteobacteria</taxon>
        <taxon>Oceanospirillales</taxon>
        <taxon>Zooshikellaceae</taxon>
        <taxon>Spartinivicinus</taxon>
    </lineage>
</organism>
<proteinExistence type="predicted"/>
<reference evidence="1 2" key="1">
    <citation type="submission" date="2022-11" db="EMBL/GenBank/DDBJ databases">
        <title>Spartinivicinus poritis sp. nov., isolated from scleractinian coral Porites lutea.</title>
        <authorList>
            <person name="Zhang G."/>
            <person name="Cai L."/>
            <person name="Wei Q."/>
        </authorList>
    </citation>
    <scope>NUCLEOTIDE SEQUENCE [LARGE SCALE GENOMIC DNA]</scope>
    <source>
        <strain evidence="1 2">A2-2</strain>
    </source>
</reference>
<accession>A0ABT5U665</accession>
<keyword evidence="2" id="KW-1185">Reference proteome</keyword>
<name>A0ABT5U665_9GAMM</name>
<gene>
    <name evidence="1" type="ORF">ORQ98_03610</name>
</gene>
<evidence type="ECO:0008006" key="3">
    <source>
        <dbReference type="Google" id="ProtNLM"/>
    </source>
</evidence>
<protein>
    <recommendedName>
        <fullName evidence="3">LAGLIDADG homing endonuclease</fullName>
    </recommendedName>
</protein>
<sequence>MNDIFYLTNTDVSLEDIENLISLKFSFSTLLSRDGKAMQLSITESRKIQFIYLDIKKDFGDAEDIATISKFKIKTCLCISHNKNELKRILGIIKLVMDRCGGLLGSDEEGFHPLYDKNNIEQFTYN</sequence>
<comment type="caution">
    <text evidence="1">The sequence shown here is derived from an EMBL/GenBank/DDBJ whole genome shotgun (WGS) entry which is preliminary data.</text>
</comment>